<reference evidence="1 2" key="1">
    <citation type="submission" date="2016-10" db="EMBL/GenBank/DDBJ databases">
        <authorList>
            <person name="de Groot N.N."/>
        </authorList>
    </citation>
    <scope>NUCLEOTIDE SEQUENCE [LARGE SCALE GENOMIC DNA]</scope>
    <source>
        <strain evidence="1 2">CGMCC 1.10457</strain>
    </source>
</reference>
<protein>
    <submittedName>
        <fullName evidence="1">Uncharacterized protein</fullName>
    </submittedName>
</protein>
<accession>A0A1I6K3J1</accession>
<dbReference type="STRING" id="767519.SAMN05216559_0140"/>
<name>A0A1I6K3J1_9EURY</name>
<gene>
    <name evidence="1" type="ORF">SAMN05216559_0140</name>
</gene>
<evidence type="ECO:0000313" key="2">
    <source>
        <dbReference type="Proteomes" id="UP000199062"/>
    </source>
</evidence>
<proteinExistence type="predicted"/>
<evidence type="ECO:0000313" key="1">
    <source>
        <dbReference type="EMBL" id="SFR85823.1"/>
    </source>
</evidence>
<dbReference type="PROSITE" id="PS51257">
    <property type="entry name" value="PROKAR_LIPOPROTEIN"/>
    <property type="match status" value="1"/>
</dbReference>
<keyword evidence="2" id="KW-1185">Reference proteome</keyword>
<dbReference type="EMBL" id="FOZK01000001">
    <property type="protein sequence ID" value="SFR85823.1"/>
    <property type="molecule type" value="Genomic_DNA"/>
</dbReference>
<dbReference type="Proteomes" id="UP000199062">
    <property type="component" value="Unassembled WGS sequence"/>
</dbReference>
<sequence length="124" mass="13564">MAHLSRRKSLKAILTIPMGLSGCIGSNNEPDIHIFNSTSSTVSVQIEVSKVNTNKTIFSDTVSVSPDGHHIYKDPIPEGTECMILVETEGGLETEYKWKSDYGLGHSVQFDVKESEIETNHGTA</sequence>
<organism evidence="1 2">
    <name type="scientific">Halomicrobium zhouii</name>
    <dbReference type="NCBI Taxonomy" id="767519"/>
    <lineage>
        <taxon>Archaea</taxon>
        <taxon>Methanobacteriati</taxon>
        <taxon>Methanobacteriota</taxon>
        <taxon>Stenosarchaea group</taxon>
        <taxon>Halobacteria</taxon>
        <taxon>Halobacteriales</taxon>
        <taxon>Haloarculaceae</taxon>
        <taxon>Halomicrobium</taxon>
    </lineage>
</organism>
<dbReference type="AlphaFoldDB" id="A0A1I6K3J1"/>